<sequence>MHLADLFVALRRQLDRDPKETERAALRLEFAPDDAGGVLRRLMALLEADGGADALKSWVDTSGEGTPLDRCVLAAQAIDQWFAPLASRHLSRRALSDGHLRARQWYKRHGCLNGDAADGQLILRPGLFDRSVNIREVTPLRESFDVADLFHTLLLLPPTLAAECPHGEDGERPVALAFHPVAEVADQCPGDPDWAPIVGVVPLALAEDDLALRTFSKDGADWYAAVPGDLGARAASAIDALAAEGTTIVVFPEVTADPATLGAIQAAVRRQAVNGPIRYVLVGVRQEGEGDAKPRSTAVLLDRTGAEIFRQTKLHCWDLDADQCRSYDVRGPDGRLLDAAKEFIAPGDGVTIVELPNMGRLAVMICEDLGREKPAAWLCRAKLLDWIVTPVMDADLTEERWQAQAGDESSRAGSCRVVVANSMSFSHRFNRVCDADGEEDKRITDCGVALFFQPRADPAQSSRIRRLSLPIDAPEPGWVAARWEPQRWPELNTEGCP</sequence>
<proteinExistence type="predicted"/>
<dbReference type="KEGG" id="abq:ABAZ39_21215"/>
<gene>
    <name evidence="1" type="ORF">ABAZ39_21215</name>
</gene>
<geneLocation type="plasmid" evidence="1 2">
    <name>AbAZ39_p1</name>
</geneLocation>
<dbReference type="AlphaFoldDB" id="A0A060DKE1"/>
<protein>
    <submittedName>
        <fullName evidence="1">Uncharacterized protein</fullName>
    </submittedName>
</protein>
<dbReference type="RefSeq" id="WP_040134623.1">
    <property type="nucleotide sequence ID" value="NZ_CP007794.1"/>
</dbReference>
<dbReference type="Proteomes" id="UP000027186">
    <property type="component" value="Plasmid AbAZ39_p1"/>
</dbReference>
<reference evidence="1 2" key="1">
    <citation type="journal article" date="2014" name="Genome Announc.">
        <title>Complete Genome Sequence of the Model Rhizosphere Strain Azospirillum brasilense Az39, Successfully Applied in Agriculture.</title>
        <authorList>
            <person name="Rivera D."/>
            <person name="Revale S."/>
            <person name="Molina R."/>
            <person name="Gualpa J."/>
            <person name="Puente M."/>
            <person name="Maroniche G."/>
            <person name="Paris G."/>
            <person name="Baker D."/>
            <person name="Clavijo B."/>
            <person name="McLay K."/>
            <person name="Spaepen S."/>
            <person name="Perticari A."/>
            <person name="Vazquez M."/>
            <person name="Wisniewski-Dye F."/>
            <person name="Watkins C."/>
            <person name="Martinez-Abarca F."/>
            <person name="Vanderleyden J."/>
            <person name="Cassan F."/>
        </authorList>
    </citation>
    <scope>NUCLEOTIDE SEQUENCE [LARGE SCALE GENOMIC DNA]</scope>
    <source>
        <strain evidence="1 2">Az39</strain>
        <plasmid evidence="1">AbAZ39_p1</plasmid>
    </source>
</reference>
<evidence type="ECO:0000313" key="2">
    <source>
        <dbReference type="Proteomes" id="UP000027186"/>
    </source>
</evidence>
<keyword evidence="1" id="KW-0614">Plasmid</keyword>
<dbReference type="SUPFAM" id="SSF56317">
    <property type="entry name" value="Carbon-nitrogen hydrolase"/>
    <property type="match status" value="1"/>
</dbReference>
<dbReference type="EMBL" id="CP007794">
    <property type="protein sequence ID" value="AIB14431.1"/>
    <property type="molecule type" value="Genomic_DNA"/>
</dbReference>
<name>A0A060DKE1_9PROT</name>
<dbReference type="InterPro" id="IPR036526">
    <property type="entry name" value="C-N_Hydrolase_sf"/>
</dbReference>
<dbReference type="Gene3D" id="3.60.110.10">
    <property type="entry name" value="Carbon-nitrogen hydrolase"/>
    <property type="match status" value="1"/>
</dbReference>
<evidence type="ECO:0000313" key="1">
    <source>
        <dbReference type="EMBL" id="AIB14431.1"/>
    </source>
</evidence>
<organism evidence="1 2">
    <name type="scientific">Azospirillum argentinense</name>
    <dbReference type="NCBI Taxonomy" id="2970906"/>
    <lineage>
        <taxon>Bacteria</taxon>
        <taxon>Pseudomonadati</taxon>
        <taxon>Pseudomonadota</taxon>
        <taxon>Alphaproteobacteria</taxon>
        <taxon>Rhodospirillales</taxon>
        <taxon>Azospirillaceae</taxon>
        <taxon>Azospirillum</taxon>
    </lineage>
</organism>
<accession>A0A060DKE1</accession>